<dbReference type="EMBL" id="FWPT01000004">
    <property type="protein sequence ID" value="SMA46746.1"/>
    <property type="molecule type" value="Genomic_DNA"/>
</dbReference>
<dbReference type="PROSITE" id="PS51747">
    <property type="entry name" value="CYT_DCMP_DEAMINASES_2"/>
    <property type="match status" value="2"/>
</dbReference>
<dbReference type="InterPro" id="IPR016192">
    <property type="entry name" value="APOBEC/CMP_deaminase_Zn-bd"/>
</dbReference>
<reference evidence="10 11" key="1">
    <citation type="submission" date="2017-03" db="EMBL/GenBank/DDBJ databases">
        <authorList>
            <person name="Afonso C.L."/>
            <person name="Miller P.J."/>
            <person name="Scott M.A."/>
            <person name="Spackman E."/>
            <person name="Goraichik I."/>
            <person name="Dimitrov K.M."/>
            <person name="Suarez D.L."/>
            <person name="Swayne D.E."/>
        </authorList>
    </citation>
    <scope>NUCLEOTIDE SEQUENCE [LARGE SCALE GENOMIC DNA]</scope>
    <source>
        <strain evidence="10">SB41UT1</strain>
    </source>
</reference>
<evidence type="ECO:0000256" key="6">
    <source>
        <dbReference type="PIRSR" id="PIRSR006334-1"/>
    </source>
</evidence>
<comment type="similarity">
    <text evidence="1">Belongs to the cytidine and deoxycytidylate deaminase family.</text>
</comment>
<feature type="binding site" evidence="7">
    <location>
        <begin position="89"/>
        <end position="91"/>
    </location>
    <ligand>
        <name>substrate</name>
    </ligand>
</feature>
<comment type="cofactor">
    <cofactor evidence="8">
        <name>Zn(2+)</name>
        <dbReference type="ChEBI" id="CHEBI:29105"/>
    </cofactor>
    <text evidence="8">Binds 1 zinc ion.</text>
</comment>
<dbReference type="CDD" id="cd01283">
    <property type="entry name" value="cytidine_deaminase"/>
    <property type="match status" value="1"/>
</dbReference>
<evidence type="ECO:0000259" key="9">
    <source>
        <dbReference type="PROSITE" id="PS51747"/>
    </source>
</evidence>
<dbReference type="Pfam" id="PF08211">
    <property type="entry name" value="dCMP_cyt_deam_2"/>
    <property type="match status" value="1"/>
</dbReference>
<evidence type="ECO:0000256" key="5">
    <source>
        <dbReference type="ARBA" id="ARBA00022833"/>
    </source>
</evidence>
<dbReference type="GO" id="GO:0055086">
    <property type="term" value="P:nucleobase-containing small molecule metabolic process"/>
    <property type="evidence" value="ECO:0007669"/>
    <property type="project" value="UniProtKB-ARBA"/>
</dbReference>
<dbReference type="InterPro" id="IPR016193">
    <property type="entry name" value="Cytidine_deaminase-like"/>
</dbReference>
<dbReference type="InterPro" id="IPR050202">
    <property type="entry name" value="Cyt/Deoxycyt_deaminase"/>
</dbReference>
<evidence type="ECO:0000256" key="7">
    <source>
        <dbReference type="PIRSR" id="PIRSR006334-2"/>
    </source>
</evidence>
<dbReference type="Pfam" id="PF00383">
    <property type="entry name" value="dCMP_cyt_deam_1"/>
    <property type="match status" value="1"/>
</dbReference>
<evidence type="ECO:0000256" key="2">
    <source>
        <dbReference type="ARBA" id="ARBA00011738"/>
    </source>
</evidence>
<keyword evidence="3 8" id="KW-0479">Metal-binding</keyword>
<dbReference type="NCBIfam" id="NF006537">
    <property type="entry name" value="PRK09027.1"/>
    <property type="match status" value="1"/>
</dbReference>
<keyword evidence="11" id="KW-1185">Reference proteome</keyword>
<evidence type="ECO:0000313" key="10">
    <source>
        <dbReference type="EMBL" id="SMA46746.1"/>
    </source>
</evidence>
<feature type="active site" description="Proton donor" evidence="6">
    <location>
        <position position="104"/>
    </location>
</feature>
<dbReference type="PROSITE" id="PS00903">
    <property type="entry name" value="CYT_DCMP_DEAMINASES_1"/>
    <property type="match status" value="1"/>
</dbReference>
<dbReference type="InterPro" id="IPR002125">
    <property type="entry name" value="CMP_dCMP_dom"/>
</dbReference>
<dbReference type="PANTHER" id="PTHR11644">
    <property type="entry name" value="CYTIDINE DEAMINASE"/>
    <property type="match status" value="1"/>
</dbReference>
<dbReference type="GO" id="GO:0008270">
    <property type="term" value="F:zinc ion binding"/>
    <property type="evidence" value="ECO:0007669"/>
    <property type="project" value="InterPro"/>
</dbReference>
<dbReference type="RefSeq" id="WP_087109834.1">
    <property type="nucleotide sequence ID" value="NZ_CBCSCN010000002.1"/>
</dbReference>
<name>A0A1X7AJL1_9GAMM</name>
<evidence type="ECO:0000256" key="8">
    <source>
        <dbReference type="PIRSR" id="PIRSR006334-3"/>
    </source>
</evidence>
<protein>
    <submittedName>
        <fullName evidence="10">Cytidine deaminase</fullName>
        <ecNumber evidence="10">3.5.4.5</ecNumber>
    </submittedName>
</protein>
<keyword evidence="5 8" id="KW-0862">Zinc</keyword>
<organism evidence="10 11">
    <name type="scientific">Parendozoicomonas haliclonae</name>
    <dbReference type="NCBI Taxonomy" id="1960125"/>
    <lineage>
        <taxon>Bacteria</taxon>
        <taxon>Pseudomonadati</taxon>
        <taxon>Pseudomonadota</taxon>
        <taxon>Gammaproteobacteria</taxon>
        <taxon>Oceanospirillales</taxon>
        <taxon>Endozoicomonadaceae</taxon>
        <taxon>Parendozoicomonas</taxon>
    </lineage>
</organism>
<dbReference type="Gene3D" id="3.40.140.10">
    <property type="entry name" value="Cytidine Deaminase, domain 2"/>
    <property type="match status" value="2"/>
</dbReference>
<evidence type="ECO:0000313" key="11">
    <source>
        <dbReference type="Proteomes" id="UP000196573"/>
    </source>
</evidence>
<dbReference type="FunFam" id="3.40.140.10:FF:000007">
    <property type="entry name" value="Cytidine deaminase"/>
    <property type="match status" value="1"/>
</dbReference>
<comment type="subunit">
    <text evidence="2">Homodimer.</text>
</comment>
<dbReference type="GO" id="GO:0042802">
    <property type="term" value="F:identical protein binding"/>
    <property type="evidence" value="ECO:0007669"/>
    <property type="project" value="UniProtKB-ARBA"/>
</dbReference>
<accession>A0A1X7AJL1</accession>
<evidence type="ECO:0000256" key="4">
    <source>
        <dbReference type="ARBA" id="ARBA00022801"/>
    </source>
</evidence>
<dbReference type="SUPFAM" id="SSF53927">
    <property type="entry name" value="Cytidine deaminase-like"/>
    <property type="match status" value="2"/>
</dbReference>
<dbReference type="Proteomes" id="UP000196573">
    <property type="component" value="Unassembled WGS sequence"/>
</dbReference>
<proteinExistence type="inferred from homology"/>
<keyword evidence="4 10" id="KW-0378">Hydrolase</keyword>
<dbReference type="GO" id="GO:0005829">
    <property type="term" value="C:cytosol"/>
    <property type="evidence" value="ECO:0007669"/>
    <property type="project" value="TreeGrafter"/>
</dbReference>
<feature type="domain" description="CMP/dCMP-type deaminase" evidence="9">
    <location>
        <begin position="48"/>
        <end position="172"/>
    </location>
</feature>
<dbReference type="OrthoDB" id="9795347at2"/>
<dbReference type="PANTHER" id="PTHR11644:SF2">
    <property type="entry name" value="CYTIDINE DEAMINASE"/>
    <property type="match status" value="1"/>
</dbReference>
<dbReference type="AlphaFoldDB" id="A0A1X7AJL1"/>
<feature type="domain" description="CMP/dCMP-type deaminase" evidence="9">
    <location>
        <begin position="191"/>
        <end position="299"/>
    </location>
</feature>
<dbReference type="InterPro" id="IPR013171">
    <property type="entry name" value="Cyd/dCyd_deaminase_Zn-bd"/>
</dbReference>
<dbReference type="EC" id="3.5.4.5" evidence="10"/>
<feature type="binding site" evidence="8">
    <location>
        <position position="132"/>
    </location>
    <ligand>
        <name>Zn(2+)</name>
        <dbReference type="ChEBI" id="CHEBI:29105"/>
        <note>catalytic</note>
    </ligand>
</feature>
<feature type="binding site" evidence="8">
    <location>
        <position position="129"/>
    </location>
    <ligand>
        <name>Zn(2+)</name>
        <dbReference type="ChEBI" id="CHEBI:29105"/>
        <note>catalytic</note>
    </ligand>
</feature>
<sequence length="299" mass="32107">MPLFSFDRSVLDQYPAQAHSLLETLVFTQAGVLKAAQVSELTAALSVDEEALPERLLAIAAACAVVPVSNFYVGVVIKGGSGNYYLGANMEFDGGFLGLSIHGEQSAINNAWLHGEKSIESLTVNAAPCGHCRQFLHELNTSDKLQVNITPPEGKKHSGSLQHFLPEAFGPADLGVDGGLLTGKPIDLHIETDDELVRMAADAACHSYAPYSGGYAGVALETADGLRVVGRYAENAAYNPSLQPLASALSQLRFQCLGKKVELKRMVMVEKHSHVHHASHVSALREQFPHVEMELIQVA</sequence>
<feature type="binding site" evidence="8">
    <location>
        <position position="102"/>
    </location>
    <ligand>
        <name>Zn(2+)</name>
        <dbReference type="ChEBI" id="CHEBI:29105"/>
        <note>catalytic</note>
    </ligand>
</feature>
<gene>
    <name evidence="10" type="primary">cdd</name>
    <name evidence="10" type="ORF">EHSB41UT_02253</name>
</gene>
<evidence type="ECO:0000256" key="1">
    <source>
        <dbReference type="ARBA" id="ARBA00006576"/>
    </source>
</evidence>
<dbReference type="PIRSF" id="PIRSF006334">
    <property type="entry name" value="Cdd_plus_pseudo"/>
    <property type="match status" value="1"/>
</dbReference>
<dbReference type="GO" id="GO:0004126">
    <property type="term" value="F:cytidine deaminase activity"/>
    <property type="evidence" value="ECO:0007669"/>
    <property type="project" value="UniProtKB-EC"/>
</dbReference>
<dbReference type="GO" id="GO:0072527">
    <property type="term" value="P:pyrimidine-containing compound metabolic process"/>
    <property type="evidence" value="ECO:0007669"/>
    <property type="project" value="UniProtKB-ARBA"/>
</dbReference>
<evidence type="ECO:0000256" key="3">
    <source>
        <dbReference type="ARBA" id="ARBA00022723"/>
    </source>
</evidence>